<evidence type="ECO:0000313" key="5">
    <source>
        <dbReference type="EMBL" id="WAR11553.1"/>
    </source>
</evidence>
<dbReference type="InterPro" id="IPR011042">
    <property type="entry name" value="6-blade_b-propeller_TolB-like"/>
</dbReference>
<protein>
    <recommendedName>
        <fullName evidence="4">B box-type domain-containing protein</fullName>
    </recommendedName>
</protein>
<feature type="region of interest" description="Disordered" evidence="3">
    <location>
        <begin position="383"/>
        <end position="411"/>
    </location>
</feature>
<feature type="region of interest" description="Disordered" evidence="3">
    <location>
        <begin position="522"/>
        <end position="546"/>
    </location>
</feature>
<feature type="compositionally biased region" description="Basic and acidic residues" evidence="3">
    <location>
        <begin position="586"/>
        <end position="595"/>
    </location>
</feature>
<dbReference type="PROSITE" id="PS50119">
    <property type="entry name" value="ZF_BBOX"/>
    <property type="match status" value="1"/>
</dbReference>
<keyword evidence="6" id="KW-1185">Reference proteome</keyword>
<feature type="domain" description="B box-type" evidence="4">
    <location>
        <begin position="75"/>
        <end position="123"/>
    </location>
</feature>
<feature type="compositionally biased region" description="Basic and acidic residues" evidence="3">
    <location>
        <begin position="522"/>
        <end position="533"/>
    </location>
</feature>
<evidence type="ECO:0000259" key="4">
    <source>
        <dbReference type="PROSITE" id="PS50119"/>
    </source>
</evidence>
<accession>A0ABY7ENJ1</accession>
<sequence>MRKRATDRGENGQTATWRRENTKALEAVRKYESTNSGAKIRREHIPGPKMEYKSTDLAYLAHPLEVMTAKLCSIAKLSTCKEHPTEALRFYCTFHNDVICSLCAIKRHKLCQDTLTFHEAIERFEREHQNLFKALDNQAQAIEKAIEEKQEAFDLLNQNTDMAIDQIKRLCDKLHAIIDEKKSTVVAATNEETYSLRKELSNDLVFLNKMLATMNKVKDRAQNAFQNKPHVKTIKTMIKVQNTYCDIEKSSKIVLDHPTEYIYFEQSNELEEFLVSLQSIGKVSRTGVRTNLNGDINTNSQNEREEVLGAVGGTDITIDEQTFQSIYIENLASILESSSSTDIESEDSDDVFNLSGKHTESFKNTLPRSEDITDNQQLDLIDFADENDRDVHTNGVDDNDEDSYDSLEESKEDMTFKSELVVNITTENGEIIINNLDNIVTNLTVTKLEGNEVDDNEEIWNFNDENVQQENENKSRRDNQQWNGMATVGLHVNEDHNPNEFDQHNDTERDTFTKIGDQATDHVADNQATDKSKQTLPANDGGREQEKEANIASLTNVAFPDNDINVKKVTDGIHVLAGASTQSDNYPKKTSDKVNDGTPLEDTEKQPLDDDTRAKDSNCEQHTYNKSDKQKMIGESSVHESNAETMHDMKDVAGRCDYLLFQTLDHARPCWIYGIEFLREDRIVISDVAHDSVQLFDTEGNFKCEETVSFTPWDVTRIDDNTVGICSGVKGQVTIYNVTDSGFIVLSTIDVGSDCNSLAYDGGRFVIGSRQGCILVKPDGSDVIKFDTHSVADTKLRRSDFITVDNKTGNIFMVNSWSCRITALTNEGHLLWEKSTEGVFPRGIVIKDSKLFVSCKSLNVINVFDPTDGSHIDDVISDQLDFPYGITHHMTKNMLAITKWEEKMTADETRTILVLPYC</sequence>
<dbReference type="SUPFAM" id="SSF57845">
    <property type="entry name" value="B-box zinc-binding domain"/>
    <property type="match status" value="1"/>
</dbReference>
<dbReference type="CDD" id="cd19776">
    <property type="entry name" value="Bbox2_TRIM25_C-IV"/>
    <property type="match status" value="1"/>
</dbReference>
<keyword evidence="1" id="KW-0479">Metal-binding</keyword>
<feature type="compositionally biased region" description="Acidic residues" evidence="3">
    <location>
        <begin position="397"/>
        <end position="407"/>
    </location>
</feature>
<keyword evidence="1" id="KW-0863">Zinc-finger</keyword>
<dbReference type="Gene3D" id="2.120.10.30">
    <property type="entry name" value="TolB, C-terminal domain"/>
    <property type="match status" value="1"/>
</dbReference>
<keyword evidence="1" id="KW-0862">Zinc</keyword>
<reference evidence="5" key="1">
    <citation type="submission" date="2022-11" db="EMBL/GenBank/DDBJ databases">
        <title>Centuries of genome instability and evolution in soft-shell clam transmissible cancer (bioRxiv).</title>
        <authorList>
            <person name="Hart S.F.M."/>
            <person name="Yonemitsu M.A."/>
            <person name="Giersch R.M."/>
            <person name="Beal B.F."/>
            <person name="Arriagada G."/>
            <person name="Davis B.W."/>
            <person name="Ostrander E.A."/>
            <person name="Goff S.P."/>
            <person name="Metzger M.J."/>
        </authorList>
    </citation>
    <scope>NUCLEOTIDE SEQUENCE</scope>
    <source>
        <strain evidence="5">MELC-2E11</strain>
        <tissue evidence="5">Siphon/mantle</tissue>
    </source>
</reference>
<dbReference type="Gene3D" id="3.30.160.60">
    <property type="entry name" value="Classic Zinc Finger"/>
    <property type="match status" value="1"/>
</dbReference>
<feature type="compositionally biased region" description="Basic and acidic residues" evidence="3">
    <location>
        <begin position="602"/>
        <end position="636"/>
    </location>
</feature>
<name>A0ABY7ENJ1_MYAAR</name>
<proteinExistence type="predicted"/>
<evidence type="ECO:0000256" key="1">
    <source>
        <dbReference type="PROSITE-ProRule" id="PRU00024"/>
    </source>
</evidence>
<dbReference type="InterPro" id="IPR000315">
    <property type="entry name" value="Znf_B-box"/>
</dbReference>
<evidence type="ECO:0000256" key="3">
    <source>
        <dbReference type="SAM" id="MobiDB-lite"/>
    </source>
</evidence>
<evidence type="ECO:0000256" key="2">
    <source>
        <dbReference type="SAM" id="Coils"/>
    </source>
</evidence>
<organism evidence="5 6">
    <name type="scientific">Mya arenaria</name>
    <name type="common">Soft-shell clam</name>
    <dbReference type="NCBI Taxonomy" id="6604"/>
    <lineage>
        <taxon>Eukaryota</taxon>
        <taxon>Metazoa</taxon>
        <taxon>Spiralia</taxon>
        <taxon>Lophotrochozoa</taxon>
        <taxon>Mollusca</taxon>
        <taxon>Bivalvia</taxon>
        <taxon>Autobranchia</taxon>
        <taxon>Heteroconchia</taxon>
        <taxon>Euheterodonta</taxon>
        <taxon>Imparidentia</taxon>
        <taxon>Neoheterodontei</taxon>
        <taxon>Myida</taxon>
        <taxon>Myoidea</taxon>
        <taxon>Myidae</taxon>
        <taxon>Mya</taxon>
    </lineage>
</organism>
<dbReference type="EMBL" id="CP111019">
    <property type="protein sequence ID" value="WAR11553.1"/>
    <property type="molecule type" value="Genomic_DNA"/>
</dbReference>
<feature type="region of interest" description="Disordered" evidence="3">
    <location>
        <begin position="581"/>
        <end position="636"/>
    </location>
</feature>
<evidence type="ECO:0000313" key="6">
    <source>
        <dbReference type="Proteomes" id="UP001164746"/>
    </source>
</evidence>
<dbReference type="Proteomes" id="UP001164746">
    <property type="component" value="Chromosome 8"/>
</dbReference>
<gene>
    <name evidence="5" type="ORF">MAR_025733</name>
</gene>
<dbReference type="SUPFAM" id="SSF101898">
    <property type="entry name" value="NHL repeat"/>
    <property type="match status" value="1"/>
</dbReference>
<keyword evidence="2" id="KW-0175">Coiled coil</keyword>
<feature type="coiled-coil region" evidence="2">
    <location>
        <begin position="121"/>
        <end position="159"/>
    </location>
</feature>